<dbReference type="PANTHER" id="PTHR33154">
    <property type="entry name" value="TRANSCRIPTIONAL REGULATOR, ARSR FAMILY"/>
    <property type="match status" value="1"/>
</dbReference>
<feature type="domain" description="HTH arsR-type" evidence="4">
    <location>
        <begin position="1"/>
        <end position="93"/>
    </location>
</feature>
<dbReference type="PANTHER" id="PTHR33154:SF33">
    <property type="entry name" value="TRANSCRIPTIONAL REPRESSOR SDPR"/>
    <property type="match status" value="1"/>
</dbReference>
<keyword evidence="1" id="KW-0805">Transcription regulation</keyword>
<evidence type="ECO:0000313" key="7">
    <source>
        <dbReference type="Proteomes" id="UP000217465"/>
    </source>
</evidence>
<dbReference type="InterPro" id="IPR036390">
    <property type="entry name" value="WH_DNA-bd_sf"/>
</dbReference>
<dbReference type="InterPro" id="IPR001845">
    <property type="entry name" value="HTH_ArsR_DNA-bd_dom"/>
</dbReference>
<accession>A0A0E2UGV6</accession>
<dbReference type="EMBL" id="JARQAG010000002">
    <property type="protein sequence ID" value="MDT2731224.1"/>
    <property type="molecule type" value="Genomic_DNA"/>
</dbReference>
<gene>
    <name evidence="6" type="primary">arsR</name>
    <name evidence="6" type="ORF">A9Y57_00231</name>
    <name evidence="5" type="ORF">P7G31_03000</name>
</gene>
<comment type="caution">
    <text evidence="6">The sequence shown here is derived from an EMBL/GenBank/DDBJ whole genome shotgun (WGS) entry which is preliminary data.</text>
</comment>
<dbReference type="InterPro" id="IPR051081">
    <property type="entry name" value="HTH_MetalResp_TranReg"/>
</dbReference>
<name>A0A0E2UGV6_9STRE</name>
<dbReference type="SMART" id="SM00418">
    <property type="entry name" value="HTH_ARSR"/>
    <property type="match status" value="1"/>
</dbReference>
<dbReference type="PRINTS" id="PR00778">
    <property type="entry name" value="HTHARSR"/>
</dbReference>
<evidence type="ECO:0000256" key="1">
    <source>
        <dbReference type="ARBA" id="ARBA00023015"/>
    </source>
</evidence>
<dbReference type="GO" id="GO:0003677">
    <property type="term" value="F:DNA binding"/>
    <property type="evidence" value="ECO:0007669"/>
    <property type="project" value="UniProtKB-KW"/>
</dbReference>
<dbReference type="NCBIfam" id="NF033788">
    <property type="entry name" value="HTH_metalloreg"/>
    <property type="match status" value="1"/>
</dbReference>
<protein>
    <submittedName>
        <fullName evidence="6">Arsenical resistance operon repressor</fullName>
    </submittedName>
    <submittedName>
        <fullName evidence="5">Metalloregulator ArsR/SmtB family transcription factor</fullName>
    </submittedName>
</protein>
<dbReference type="Gene3D" id="1.10.10.10">
    <property type="entry name" value="Winged helix-like DNA-binding domain superfamily/Winged helix DNA-binding domain"/>
    <property type="match status" value="1"/>
</dbReference>
<dbReference type="GO" id="GO:0003700">
    <property type="term" value="F:DNA-binding transcription factor activity"/>
    <property type="evidence" value="ECO:0007669"/>
    <property type="project" value="InterPro"/>
</dbReference>
<evidence type="ECO:0000259" key="4">
    <source>
        <dbReference type="PROSITE" id="PS50987"/>
    </source>
</evidence>
<dbReference type="GeneID" id="61421690"/>
<dbReference type="Proteomes" id="UP001180515">
    <property type="component" value="Unassembled WGS sequence"/>
</dbReference>
<dbReference type="EMBL" id="NSGR01000004">
    <property type="protein sequence ID" value="PCH13598.1"/>
    <property type="molecule type" value="Genomic_DNA"/>
</dbReference>
<sequence length="103" mass="11724">MLDISSDLVVFKALADSNRLRILDYLKKGKSCACDLSDNLGIPQTALSYHMRILCQAKLVKSEQVGKWKHYQLNDNANEQLQSKIDKYFHSVNKLSSYQCKGV</sequence>
<keyword evidence="2" id="KW-0238">DNA-binding</keyword>
<dbReference type="InterPro" id="IPR011991">
    <property type="entry name" value="ArsR-like_HTH"/>
</dbReference>
<keyword evidence="3" id="KW-0804">Transcription</keyword>
<evidence type="ECO:0000256" key="3">
    <source>
        <dbReference type="ARBA" id="ARBA00023163"/>
    </source>
</evidence>
<dbReference type="Proteomes" id="UP000217465">
    <property type="component" value="Unassembled WGS sequence"/>
</dbReference>
<evidence type="ECO:0000256" key="2">
    <source>
        <dbReference type="ARBA" id="ARBA00023125"/>
    </source>
</evidence>
<evidence type="ECO:0000313" key="5">
    <source>
        <dbReference type="EMBL" id="MDT2731224.1"/>
    </source>
</evidence>
<organism evidence="6 7">
    <name type="scientific">Streptococcus parauberis</name>
    <dbReference type="NCBI Taxonomy" id="1348"/>
    <lineage>
        <taxon>Bacteria</taxon>
        <taxon>Bacillati</taxon>
        <taxon>Bacillota</taxon>
        <taxon>Bacilli</taxon>
        <taxon>Lactobacillales</taxon>
        <taxon>Streptococcaceae</taxon>
        <taxon>Streptococcus</taxon>
    </lineage>
</organism>
<reference evidence="5" key="2">
    <citation type="submission" date="2023-03" db="EMBL/GenBank/DDBJ databases">
        <authorList>
            <person name="Shen W."/>
            <person name="Cai J."/>
        </authorList>
    </citation>
    <scope>NUCLEOTIDE SEQUENCE</scope>
    <source>
        <strain evidence="5">P82-2</strain>
    </source>
</reference>
<dbReference type="AlphaFoldDB" id="A0A0E2UGV6"/>
<dbReference type="CDD" id="cd00090">
    <property type="entry name" value="HTH_ARSR"/>
    <property type="match status" value="1"/>
</dbReference>
<dbReference type="SUPFAM" id="SSF46785">
    <property type="entry name" value="Winged helix' DNA-binding domain"/>
    <property type="match status" value="1"/>
</dbReference>
<evidence type="ECO:0000313" key="6">
    <source>
        <dbReference type="EMBL" id="PCH13598.1"/>
    </source>
</evidence>
<proteinExistence type="predicted"/>
<dbReference type="InterPro" id="IPR036388">
    <property type="entry name" value="WH-like_DNA-bd_sf"/>
</dbReference>
<dbReference type="RefSeq" id="WP_003103705.1">
    <property type="nucleotide sequence ID" value="NZ_BAWT01000018.1"/>
</dbReference>
<reference evidence="6 7" key="1">
    <citation type="submission" date="2016-06" db="EMBL/GenBank/DDBJ databases">
        <authorList>
            <person name="Haines A.N."/>
            <person name="Council K.R."/>
        </authorList>
    </citation>
    <scope>NUCLEOTIDE SEQUENCE [LARGE SCALE GENOMIC DNA]</scope>
    <source>
        <strain evidence="6 7">SP158-29</strain>
    </source>
</reference>
<dbReference type="Pfam" id="PF01022">
    <property type="entry name" value="HTH_5"/>
    <property type="match status" value="1"/>
</dbReference>
<dbReference type="PROSITE" id="PS50987">
    <property type="entry name" value="HTH_ARSR_2"/>
    <property type="match status" value="1"/>
</dbReference>